<dbReference type="GO" id="GO:0019829">
    <property type="term" value="F:ATPase-coupled monoatomic cation transmembrane transporter activity"/>
    <property type="evidence" value="ECO:0007669"/>
    <property type="project" value="TreeGrafter"/>
</dbReference>
<dbReference type="InterPro" id="IPR023298">
    <property type="entry name" value="ATPase_P-typ_TM_dom_sf"/>
</dbReference>
<keyword evidence="6" id="KW-1278">Translocase</keyword>
<comment type="caution">
    <text evidence="8">The sequence shown here is derived from an EMBL/GenBank/DDBJ whole genome shotgun (WGS) entry which is preliminary data.</text>
</comment>
<keyword evidence="5" id="KW-0460">Magnesium</keyword>
<comment type="subcellular location">
    <subcellularLocation>
        <location evidence="1">Membrane</location>
        <topology evidence="1">Multi-pass membrane protein</topology>
    </subcellularLocation>
</comment>
<protein>
    <submittedName>
        <fullName evidence="8">Uncharacterized protein</fullName>
    </submittedName>
</protein>
<organism evidence="8 9">
    <name type="scientific">Scyliorhinus torazame</name>
    <name type="common">Cloudy catshark</name>
    <name type="synonym">Catulus torazame</name>
    <dbReference type="NCBI Taxonomy" id="75743"/>
    <lineage>
        <taxon>Eukaryota</taxon>
        <taxon>Metazoa</taxon>
        <taxon>Chordata</taxon>
        <taxon>Craniata</taxon>
        <taxon>Vertebrata</taxon>
        <taxon>Chondrichthyes</taxon>
        <taxon>Elasmobranchii</taxon>
        <taxon>Galeomorphii</taxon>
        <taxon>Galeoidea</taxon>
        <taxon>Carcharhiniformes</taxon>
        <taxon>Scyliorhinidae</taxon>
        <taxon>Scyliorhinus</taxon>
    </lineage>
</organism>
<dbReference type="Proteomes" id="UP000288216">
    <property type="component" value="Unassembled WGS sequence"/>
</dbReference>
<feature type="non-terminal residue" evidence="8">
    <location>
        <position position="1"/>
    </location>
</feature>
<dbReference type="GO" id="GO:0031902">
    <property type="term" value="C:late endosome membrane"/>
    <property type="evidence" value="ECO:0007669"/>
    <property type="project" value="TreeGrafter"/>
</dbReference>
<gene>
    <name evidence="8" type="ORF">scyTo_0025659</name>
</gene>
<keyword evidence="2" id="KW-0479">Metal-binding</keyword>
<dbReference type="GO" id="GO:0015203">
    <property type="term" value="F:polyamine transmembrane transporter activity"/>
    <property type="evidence" value="ECO:0007669"/>
    <property type="project" value="TreeGrafter"/>
</dbReference>
<dbReference type="AlphaFoldDB" id="A0A401QHW6"/>
<dbReference type="PANTHER" id="PTHR45630">
    <property type="entry name" value="CATION-TRANSPORTING ATPASE-RELATED"/>
    <property type="match status" value="1"/>
</dbReference>
<evidence type="ECO:0000256" key="4">
    <source>
        <dbReference type="ARBA" id="ARBA00022840"/>
    </source>
</evidence>
<feature type="transmembrane region" description="Helical" evidence="7">
    <location>
        <begin position="23"/>
        <end position="45"/>
    </location>
</feature>
<dbReference type="STRING" id="75743.A0A401QHW6"/>
<accession>A0A401QHW6</accession>
<evidence type="ECO:0000256" key="2">
    <source>
        <dbReference type="ARBA" id="ARBA00022723"/>
    </source>
</evidence>
<dbReference type="GO" id="GO:0006874">
    <property type="term" value="P:intracellular calcium ion homeostasis"/>
    <property type="evidence" value="ECO:0007669"/>
    <property type="project" value="TreeGrafter"/>
</dbReference>
<dbReference type="InterPro" id="IPR006544">
    <property type="entry name" value="P-type_TPase_V"/>
</dbReference>
<dbReference type="EMBL" id="BFAA01114857">
    <property type="protein sequence ID" value="GCB84932.1"/>
    <property type="molecule type" value="Genomic_DNA"/>
</dbReference>
<keyword evidence="3" id="KW-0547">Nucleotide-binding</keyword>
<dbReference type="GO" id="GO:0046872">
    <property type="term" value="F:metal ion binding"/>
    <property type="evidence" value="ECO:0007669"/>
    <property type="project" value="UniProtKB-KW"/>
</dbReference>
<keyword evidence="9" id="KW-1185">Reference proteome</keyword>
<keyword evidence="7" id="KW-0812">Transmembrane</keyword>
<sequence>SRNKAYEHLVPQRPNANLVSPQLLLSVLMHIALCAAFQMMGFLLVQIQPWYNPWDQGAW</sequence>
<dbReference type="SUPFAM" id="SSF81665">
    <property type="entry name" value="Calcium ATPase, transmembrane domain M"/>
    <property type="match status" value="1"/>
</dbReference>
<evidence type="ECO:0000256" key="6">
    <source>
        <dbReference type="ARBA" id="ARBA00022967"/>
    </source>
</evidence>
<evidence type="ECO:0000256" key="5">
    <source>
        <dbReference type="ARBA" id="ARBA00022842"/>
    </source>
</evidence>
<keyword evidence="4" id="KW-0067">ATP-binding</keyword>
<dbReference type="PANTHER" id="PTHR45630:SF12">
    <property type="entry name" value="POLYAMINE-TRANSPORTING ATPASE 13A3"/>
    <property type="match status" value="1"/>
</dbReference>
<reference evidence="8 9" key="1">
    <citation type="journal article" date="2018" name="Nat. Ecol. Evol.">
        <title>Shark genomes provide insights into elasmobranch evolution and the origin of vertebrates.</title>
        <authorList>
            <person name="Hara Y"/>
            <person name="Yamaguchi K"/>
            <person name="Onimaru K"/>
            <person name="Kadota M"/>
            <person name="Koyanagi M"/>
            <person name="Keeley SD"/>
            <person name="Tatsumi K"/>
            <person name="Tanaka K"/>
            <person name="Motone F"/>
            <person name="Kageyama Y"/>
            <person name="Nozu R"/>
            <person name="Adachi N"/>
            <person name="Nishimura O"/>
            <person name="Nakagawa R"/>
            <person name="Tanegashima C"/>
            <person name="Kiyatake I"/>
            <person name="Matsumoto R"/>
            <person name="Murakumo K"/>
            <person name="Nishida K"/>
            <person name="Terakita A"/>
            <person name="Kuratani S"/>
            <person name="Sato K"/>
            <person name="Hyodo S Kuraku.S."/>
        </authorList>
    </citation>
    <scope>NUCLEOTIDE SEQUENCE [LARGE SCALE GENOMIC DNA]</scope>
</reference>
<evidence type="ECO:0000313" key="9">
    <source>
        <dbReference type="Proteomes" id="UP000288216"/>
    </source>
</evidence>
<keyword evidence="7" id="KW-0472">Membrane</keyword>
<proteinExistence type="predicted"/>
<dbReference type="GO" id="GO:0140358">
    <property type="term" value="F:P-type transmembrane transporter activity"/>
    <property type="evidence" value="ECO:0007669"/>
    <property type="project" value="InterPro"/>
</dbReference>
<evidence type="ECO:0000313" key="8">
    <source>
        <dbReference type="EMBL" id="GCB84932.1"/>
    </source>
</evidence>
<keyword evidence="7" id="KW-1133">Transmembrane helix</keyword>
<evidence type="ECO:0000256" key="7">
    <source>
        <dbReference type="SAM" id="Phobius"/>
    </source>
</evidence>
<evidence type="ECO:0000256" key="1">
    <source>
        <dbReference type="ARBA" id="ARBA00004141"/>
    </source>
</evidence>
<dbReference type="GO" id="GO:0005524">
    <property type="term" value="F:ATP binding"/>
    <property type="evidence" value="ECO:0007669"/>
    <property type="project" value="UniProtKB-KW"/>
</dbReference>
<evidence type="ECO:0000256" key="3">
    <source>
        <dbReference type="ARBA" id="ARBA00022741"/>
    </source>
</evidence>
<name>A0A401QHW6_SCYTO</name>